<dbReference type="InterPro" id="IPR029058">
    <property type="entry name" value="AB_hydrolase_fold"/>
</dbReference>
<dbReference type="EMBL" id="JBHSAP010000007">
    <property type="protein sequence ID" value="MFC4076391.1"/>
    <property type="molecule type" value="Genomic_DNA"/>
</dbReference>
<dbReference type="SUPFAM" id="SSF53474">
    <property type="entry name" value="alpha/beta-Hydrolases"/>
    <property type="match status" value="1"/>
</dbReference>
<sequence length="279" mass="31320">MKHQTFQLGLGKENRIIRGDVRVPATDRPHPVLILCHGFKGFKDWGMFPYAADTLARIGFAVLTFNFSMNGVGEDPEAFTELEKFAQNTYSRGQEDLTFLLEKITAGELPLAEAMDPERLGIIGHSRGGAESLLFALDESRIQGVALWNSIARLDLFSDNFKAELREKGRAFIPNARTGQNMPINREVLEDLEANRDRFDILGRLPSFNRPLLIIQGDADQAVPVETAESLKERAKQAELHILPGADHTFGTIHPFAGSTPHFNRVLEITSRFFRENFN</sequence>
<comment type="similarity">
    <text evidence="1">Belongs to the AB hydrolase superfamily. FUS2 hydrolase family.</text>
</comment>
<organism evidence="3 4">
    <name type="scientific">Salinithrix halophila</name>
    <dbReference type="NCBI Taxonomy" id="1485204"/>
    <lineage>
        <taxon>Bacteria</taxon>
        <taxon>Bacillati</taxon>
        <taxon>Bacillota</taxon>
        <taxon>Bacilli</taxon>
        <taxon>Bacillales</taxon>
        <taxon>Thermoactinomycetaceae</taxon>
        <taxon>Salinithrix</taxon>
    </lineage>
</organism>
<dbReference type="PANTHER" id="PTHR22946">
    <property type="entry name" value="DIENELACTONE HYDROLASE DOMAIN-CONTAINING PROTEIN-RELATED"/>
    <property type="match status" value="1"/>
</dbReference>
<dbReference type="Pfam" id="PF00561">
    <property type="entry name" value="Abhydrolase_1"/>
    <property type="match status" value="1"/>
</dbReference>
<feature type="domain" description="AB hydrolase-1" evidence="2">
    <location>
        <begin position="31"/>
        <end position="154"/>
    </location>
</feature>
<dbReference type="EC" id="3.4.-.-" evidence="3"/>
<proteinExistence type="inferred from homology"/>
<dbReference type="GO" id="GO:0016787">
    <property type="term" value="F:hydrolase activity"/>
    <property type="evidence" value="ECO:0007669"/>
    <property type="project" value="UniProtKB-KW"/>
</dbReference>
<evidence type="ECO:0000259" key="2">
    <source>
        <dbReference type="Pfam" id="PF00561"/>
    </source>
</evidence>
<keyword evidence="3" id="KW-0378">Hydrolase</keyword>
<dbReference type="InterPro" id="IPR000073">
    <property type="entry name" value="AB_hydrolase_1"/>
</dbReference>
<gene>
    <name evidence="3" type="ORF">ACFOUO_06150</name>
</gene>
<evidence type="ECO:0000256" key="1">
    <source>
        <dbReference type="ARBA" id="ARBA00038115"/>
    </source>
</evidence>
<protein>
    <submittedName>
        <fullName evidence="3">Alpha/beta hydrolase family protein</fullName>
        <ecNumber evidence="3">3.4.-.-</ecNumber>
    </submittedName>
</protein>
<evidence type="ECO:0000313" key="3">
    <source>
        <dbReference type="EMBL" id="MFC4076391.1"/>
    </source>
</evidence>
<comment type="caution">
    <text evidence="3">The sequence shown here is derived from an EMBL/GenBank/DDBJ whole genome shotgun (WGS) entry which is preliminary data.</text>
</comment>
<name>A0ABV8JGN5_9BACL</name>
<accession>A0ABV8JGN5</accession>
<dbReference type="Proteomes" id="UP001595843">
    <property type="component" value="Unassembled WGS sequence"/>
</dbReference>
<dbReference type="InterPro" id="IPR050261">
    <property type="entry name" value="FrsA_esterase"/>
</dbReference>
<dbReference type="Gene3D" id="3.40.50.1820">
    <property type="entry name" value="alpha/beta hydrolase"/>
    <property type="match status" value="1"/>
</dbReference>
<dbReference type="RefSeq" id="WP_380703195.1">
    <property type="nucleotide sequence ID" value="NZ_JBHSAP010000007.1"/>
</dbReference>
<keyword evidence="4" id="KW-1185">Reference proteome</keyword>
<reference evidence="4" key="1">
    <citation type="journal article" date="2019" name="Int. J. Syst. Evol. Microbiol.">
        <title>The Global Catalogue of Microorganisms (GCM) 10K type strain sequencing project: providing services to taxonomists for standard genome sequencing and annotation.</title>
        <authorList>
            <consortium name="The Broad Institute Genomics Platform"/>
            <consortium name="The Broad Institute Genome Sequencing Center for Infectious Disease"/>
            <person name="Wu L."/>
            <person name="Ma J."/>
        </authorList>
    </citation>
    <scope>NUCLEOTIDE SEQUENCE [LARGE SCALE GENOMIC DNA]</scope>
    <source>
        <strain evidence="4">IBRC-M 10813</strain>
    </source>
</reference>
<evidence type="ECO:0000313" key="4">
    <source>
        <dbReference type="Proteomes" id="UP001595843"/>
    </source>
</evidence>